<evidence type="ECO:0000256" key="1">
    <source>
        <dbReference type="SAM" id="Phobius"/>
    </source>
</evidence>
<dbReference type="CDD" id="cd01948">
    <property type="entry name" value="EAL"/>
    <property type="match status" value="1"/>
</dbReference>
<feature type="transmembrane region" description="Helical" evidence="1">
    <location>
        <begin position="170"/>
        <end position="192"/>
    </location>
</feature>
<keyword evidence="1" id="KW-0472">Membrane</keyword>
<dbReference type="InterPro" id="IPR035919">
    <property type="entry name" value="EAL_sf"/>
</dbReference>
<feature type="transmembrane region" description="Helical" evidence="1">
    <location>
        <begin position="6"/>
        <end position="26"/>
    </location>
</feature>
<dbReference type="CDD" id="cd01949">
    <property type="entry name" value="GGDEF"/>
    <property type="match status" value="1"/>
</dbReference>
<dbReference type="Gene3D" id="3.30.70.270">
    <property type="match status" value="1"/>
</dbReference>
<comment type="caution">
    <text evidence="4">The sequence shown here is derived from an EMBL/GenBank/DDBJ whole genome shotgun (WGS) entry which is preliminary data.</text>
</comment>
<dbReference type="SUPFAM" id="SSF55073">
    <property type="entry name" value="Nucleotide cyclase"/>
    <property type="match status" value="1"/>
</dbReference>
<dbReference type="InterPro" id="IPR052155">
    <property type="entry name" value="Biofilm_reg_signaling"/>
</dbReference>
<proteinExistence type="predicted"/>
<evidence type="ECO:0000259" key="2">
    <source>
        <dbReference type="PROSITE" id="PS50883"/>
    </source>
</evidence>
<dbReference type="NCBIfam" id="TIGR00254">
    <property type="entry name" value="GGDEF"/>
    <property type="match status" value="1"/>
</dbReference>
<dbReference type="EMBL" id="VTER01000008">
    <property type="protein sequence ID" value="TYS46299.1"/>
    <property type="molecule type" value="Genomic_DNA"/>
</dbReference>
<name>A0A5D4R6T2_9BACI</name>
<dbReference type="Gene3D" id="3.20.20.450">
    <property type="entry name" value="EAL domain"/>
    <property type="match status" value="1"/>
</dbReference>
<feature type="transmembrane region" description="Helical" evidence="1">
    <location>
        <begin position="204"/>
        <end position="222"/>
    </location>
</feature>
<evidence type="ECO:0000259" key="3">
    <source>
        <dbReference type="PROSITE" id="PS50887"/>
    </source>
</evidence>
<dbReference type="PROSITE" id="PS50883">
    <property type="entry name" value="EAL"/>
    <property type="match status" value="1"/>
</dbReference>
<sequence length="673" mass="76177">MNSYIISAAAMVLLAFIFFSSVFLGSRYIHQKQKYSQTLLLPLSSSFYVWLQLMTLLSIYGFIGPADAFTLNSLAIFLCQFAVYMVLFQFAGVKDDREMSLKNLVLCVFFVALTIGIDVYFVRKINPSLVVSTEHILIASLFFIISLFLCFRFVQQIYIDKVFNKQKVPFWFLSFGALLVAYTFVGSTIEIIRSLNSSGDNSLFFTEVLSILLLLGVTTVYGEKQYNRKEQELVESNKHLNHLAYHDTLTGLPNRRKVMQSIEEWMSEDIQFAVVFIDLDHFKHVNDLLGHNIGDDLLKKIASRLKENCGSEDIVGRLGGDEFIILKPVKENLQLDDFSTELIDKVVEPVQILEHEIVITTSIGIALYPTHGKDVNDIMKKADIAMYNSKDKGRNTYFIFTLELDESIIRKMTLKEDLKHALAREELEVHFQPKIRVSDQSVNGFEALLRWKHPSIGFIPPAEFIPIAEESGSISEIGSWVLRQACKEIAAINEKYGRQYIISVNFSIKQLLQKDIVETVSGILNETGLDPKFLELEITERVAMNDAYSAGDAFMQLLDLGLMLSVDDFGTGYNSLSNLQELQIQRLKIDKTFIQQMESDEHNKALVASIVSMGKHLGMQITAEGVETPEQLSFLMEIGCDEAQGFYFSRPKPIEQIMNTINAGSKAIAGKEQ</sequence>
<feature type="transmembrane region" description="Helical" evidence="1">
    <location>
        <begin position="103"/>
        <end position="123"/>
    </location>
</feature>
<reference evidence="4 5" key="1">
    <citation type="submission" date="2019-08" db="EMBL/GenBank/DDBJ databases">
        <title>Bacillus genomes from the desert of Cuatro Cienegas, Coahuila.</title>
        <authorList>
            <person name="Olmedo-Alvarez G."/>
        </authorList>
    </citation>
    <scope>NUCLEOTIDE SEQUENCE [LARGE SCALE GENOMIC DNA]</scope>
    <source>
        <strain evidence="4 5">CH446_14T</strain>
    </source>
</reference>
<accession>A0A5D4R6T2</accession>
<feature type="domain" description="EAL" evidence="2">
    <location>
        <begin position="411"/>
        <end position="665"/>
    </location>
</feature>
<dbReference type="InterPro" id="IPR001633">
    <property type="entry name" value="EAL_dom"/>
</dbReference>
<dbReference type="InterPro" id="IPR000160">
    <property type="entry name" value="GGDEF_dom"/>
</dbReference>
<feature type="transmembrane region" description="Helical" evidence="1">
    <location>
        <begin position="38"/>
        <end position="63"/>
    </location>
</feature>
<dbReference type="AlphaFoldDB" id="A0A5D4R6T2"/>
<feature type="domain" description="GGDEF" evidence="3">
    <location>
        <begin position="270"/>
        <end position="402"/>
    </location>
</feature>
<dbReference type="SMART" id="SM00267">
    <property type="entry name" value="GGDEF"/>
    <property type="match status" value="1"/>
</dbReference>
<dbReference type="InterPro" id="IPR043128">
    <property type="entry name" value="Rev_trsase/Diguanyl_cyclase"/>
</dbReference>
<dbReference type="InterPro" id="IPR029787">
    <property type="entry name" value="Nucleotide_cyclase"/>
</dbReference>
<dbReference type="PROSITE" id="PS50887">
    <property type="entry name" value="GGDEF"/>
    <property type="match status" value="1"/>
</dbReference>
<dbReference type="SMART" id="SM00052">
    <property type="entry name" value="EAL"/>
    <property type="match status" value="1"/>
</dbReference>
<dbReference type="PANTHER" id="PTHR44757">
    <property type="entry name" value="DIGUANYLATE CYCLASE DGCP"/>
    <property type="match status" value="1"/>
</dbReference>
<dbReference type="SUPFAM" id="SSF141868">
    <property type="entry name" value="EAL domain-like"/>
    <property type="match status" value="1"/>
</dbReference>
<gene>
    <name evidence="4" type="ORF">FZD51_17120</name>
</gene>
<dbReference type="PANTHER" id="PTHR44757:SF2">
    <property type="entry name" value="BIOFILM ARCHITECTURE MAINTENANCE PROTEIN MBAA"/>
    <property type="match status" value="1"/>
</dbReference>
<feature type="transmembrane region" description="Helical" evidence="1">
    <location>
        <begin position="69"/>
        <end position="91"/>
    </location>
</feature>
<dbReference type="Proteomes" id="UP000322139">
    <property type="component" value="Unassembled WGS sequence"/>
</dbReference>
<feature type="transmembrane region" description="Helical" evidence="1">
    <location>
        <begin position="135"/>
        <end position="158"/>
    </location>
</feature>
<evidence type="ECO:0000313" key="4">
    <source>
        <dbReference type="EMBL" id="TYS46299.1"/>
    </source>
</evidence>
<dbReference type="RefSeq" id="WP_148975879.1">
    <property type="nucleotide sequence ID" value="NZ_JBNIKU010000002.1"/>
</dbReference>
<dbReference type="Pfam" id="PF00563">
    <property type="entry name" value="EAL"/>
    <property type="match status" value="1"/>
</dbReference>
<evidence type="ECO:0000313" key="5">
    <source>
        <dbReference type="Proteomes" id="UP000322139"/>
    </source>
</evidence>
<protein>
    <submittedName>
        <fullName evidence="4">EAL domain-containing protein</fullName>
    </submittedName>
</protein>
<keyword evidence="1" id="KW-0812">Transmembrane</keyword>
<dbReference type="Pfam" id="PF00990">
    <property type="entry name" value="GGDEF"/>
    <property type="match status" value="1"/>
</dbReference>
<organism evidence="4 5">
    <name type="scientific">Bacillus infantis</name>
    <dbReference type="NCBI Taxonomy" id="324767"/>
    <lineage>
        <taxon>Bacteria</taxon>
        <taxon>Bacillati</taxon>
        <taxon>Bacillota</taxon>
        <taxon>Bacilli</taxon>
        <taxon>Bacillales</taxon>
        <taxon>Bacillaceae</taxon>
        <taxon>Bacillus</taxon>
    </lineage>
</organism>
<keyword evidence="1" id="KW-1133">Transmembrane helix</keyword>